<reference evidence="1 2" key="1">
    <citation type="submission" date="2011-08" db="EMBL/GenBank/DDBJ databases">
        <authorList>
            <person name="Lin Y."/>
            <person name="Hao X."/>
            <person name="Johnstone L."/>
            <person name="Miller S.J."/>
            <person name="Wei G."/>
            <person name="Rensing C."/>
        </authorList>
    </citation>
    <scope>NUCLEOTIDE SEQUENCE [LARGE SCALE GENOMIC DNA]</scope>
    <source>
        <strain evidence="1 2">K42</strain>
    </source>
</reference>
<protein>
    <submittedName>
        <fullName evidence="1">Uncharacterized protein</fullName>
    </submittedName>
</protein>
<accession>G2G5X8</accession>
<dbReference type="Proteomes" id="UP000004217">
    <property type="component" value="Unassembled WGS sequence"/>
</dbReference>
<comment type="caution">
    <text evidence="1">The sequence shown here is derived from an EMBL/GenBank/DDBJ whole genome shotgun (WGS) entry which is preliminary data.</text>
</comment>
<organism evidence="1 2">
    <name type="scientific">Streptomyces zinciresistens K42</name>
    <dbReference type="NCBI Taxonomy" id="700597"/>
    <lineage>
        <taxon>Bacteria</taxon>
        <taxon>Bacillati</taxon>
        <taxon>Actinomycetota</taxon>
        <taxon>Actinomycetes</taxon>
        <taxon>Kitasatosporales</taxon>
        <taxon>Streptomycetaceae</taxon>
        <taxon>Streptomyces</taxon>
    </lineage>
</organism>
<keyword evidence="2" id="KW-1185">Reference proteome</keyword>
<gene>
    <name evidence="1" type="ORF">SZN_04421</name>
</gene>
<evidence type="ECO:0000313" key="1">
    <source>
        <dbReference type="EMBL" id="EGX61067.1"/>
    </source>
</evidence>
<name>G2G5X8_9ACTN</name>
<evidence type="ECO:0000313" key="2">
    <source>
        <dbReference type="Proteomes" id="UP000004217"/>
    </source>
</evidence>
<dbReference type="AlphaFoldDB" id="G2G5X8"/>
<sequence length="82" mass="8506">MPVADVTKSSDGSAVASWPLAVAGGSPAALTWNVTTSLTEDGPVDIRAAFTDGTTTAYSQPHTITVDRNAAPPRARRWAPAR</sequence>
<dbReference type="RefSeq" id="WP_007491807.1">
    <property type="nucleotide sequence ID" value="NZ_AGBF01000007.1"/>
</dbReference>
<proteinExistence type="predicted"/>
<dbReference type="PATRIC" id="fig|700597.3.peg.859"/>
<dbReference type="EMBL" id="AGBF01000007">
    <property type="protein sequence ID" value="EGX61067.1"/>
    <property type="molecule type" value="Genomic_DNA"/>
</dbReference>